<evidence type="ECO:0000313" key="3">
    <source>
        <dbReference type="Proteomes" id="UP000009168"/>
    </source>
</evidence>
<feature type="region of interest" description="Disordered" evidence="1">
    <location>
        <begin position="801"/>
        <end position="833"/>
    </location>
</feature>
<proteinExistence type="predicted"/>
<evidence type="ECO:0000313" key="2">
    <source>
        <dbReference type="EMBL" id="EAR92626.1"/>
    </source>
</evidence>
<feature type="region of interest" description="Disordered" evidence="1">
    <location>
        <begin position="104"/>
        <end position="145"/>
    </location>
</feature>
<name>Q235X4_TETTS</name>
<evidence type="ECO:0000256" key="1">
    <source>
        <dbReference type="SAM" id="MobiDB-lite"/>
    </source>
</evidence>
<feature type="region of interest" description="Disordered" evidence="1">
    <location>
        <begin position="439"/>
        <end position="463"/>
    </location>
</feature>
<dbReference type="EMBL" id="GG662749">
    <property type="protein sequence ID" value="EAR92626.1"/>
    <property type="molecule type" value="Genomic_DNA"/>
</dbReference>
<feature type="compositionally biased region" description="Polar residues" evidence="1">
    <location>
        <begin position="450"/>
        <end position="463"/>
    </location>
</feature>
<dbReference type="KEGG" id="tet:TTHERM_00094170"/>
<dbReference type="InParanoid" id="Q235X4"/>
<protein>
    <submittedName>
        <fullName evidence="2">Uncharacterized protein</fullName>
    </submittedName>
</protein>
<gene>
    <name evidence="2" type="ORF">TTHERM_00094170</name>
</gene>
<feature type="region of interest" description="Disordered" evidence="1">
    <location>
        <begin position="638"/>
        <end position="660"/>
    </location>
</feature>
<dbReference type="Proteomes" id="UP000009168">
    <property type="component" value="Unassembled WGS sequence"/>
</dbReference>
<dbReference type="HOGENOM" id="CLU_296943_0_0_1"/>
<feature type="compositionally biased region" description="Polar residues" evidence="1">
    <location>
        <begin position="132"/>
        <end position="145"/>
    </location>
</feature>
<dbReference type="GeneID" id="7837969"/>
<organism evidence="2 3">
    <name type="scientific">Tetrahymena thermophila (strain SB210)</name>
    <dbReference type="NCBI Taxonomy" id="312017"/>
    <lineage>
        <taxon>Eukaryota</taxon>
        <taxon>Sar</taxon>
        <taxon>Alveolata</taxon>
        <taxon>Ciliophora</taxon>
        <taxon>Intramacronucleata</taxon>
        <taxon>Oligohymenophorea</taxon>
        <taxon>Hymenostomatida</taxon>
        <taxon>Tetrahymenina</taxon>
        <taxon>Tetrahymenidae</taxon>
        <taxon>Tetrahymena</taxon>
    </lineage>
</organism>
<accession>Q235X4</accession>
<dbReference type="RefSeq" id="XP_001012871.1">
    <property type="nucleotide sequence ID" value="XM_001012871.3"/>
</dbReference>
<sequence>MKRTLNIKKLKKKGSQCRKGQYSNDEESPYMSGNEKDNTFNNKLENDNKKNNNLDDINQNNFDFQNQQLQNIKENSYKKEMTTLELQDLKIQQDLLDIADSARSKDSFGPWLPPPKQQLKVRSHSKNESRNANRNQKSSISQRNLLKRPLSTQHQYTEDNFHVQQGFNVDLNPIYQDDQNNGDKNGLCIIHSHTQDQSLLQQNTLLGKMGKDQKKQIASVKNISFSDVDVNNLNIAKQGFISTENDCQDACLSYNNKIFKMSPQRKGGAPINPKQLLEKRSQTCQESNQRLFTQQSNYQQGQQQHSKFNKKNSISEQNDSIIVPLFTQNQVYNPIQKQPESKKNCYNMPLRNTLPRFLKKTAQKIKNDYNQYIKGHSQNMYNNINGKTIEDGQKKSQDIYYQEISDLLNKTINTFNFNNVIDTNEAEFMRLNPQNSQISRYSPVLKSKKSASPTKKISLENNNSFQNAPQIKVVSKQQYKASHSGAAGTSNIERIKSRYSNEDIKNQIDQLEEGQSPNNNEQNAIYEAKTESNSPSFRQGKIINKKGNNVNRILLEIQQTATTVDELNQVTSNNIQNFNQKQQEKIPILIKQTNGNLLTINPHAVHPTQTNGEDMQRVSLNFQHQSQLTDKKGMVIVQKNSSQSRPNSQQKGKIARENLSNEGKNISIQFKLSYHRGKSIISQHQNERLNLSQSGVYTNNAFQVQNYALLDNRSKNNSTSAVQRKISQAISQIGINDQINQSGFENLQFKGKPNGILKQLNTQNSDEEMDDQQSNYKLSQIDQLNQNDVVFLDKQNSQKGDQYNSKLLKNRRVLSAQSHHQEEKKRFSLQTYTQASSNNDTIIQNLNKKSNFNKENSDNNYQNNDFNNIADSILAPRTAKSPFLNYRRQMSGVPSNNKTIYENISSKIRKNLSFDQDLNSKEIEQIKDKDDPQNFMNNVDAQLLFNSNALEFNGRNSLKSQDYHKKRSSYLKNSINLNQKSSIPKSQFKPKQISTEQKTICDIKNIIPTIDCKKIL</sequence>
<feature type="compositionally biased region" description="Basic residues" evidence="1">
    <location>
        <begin position="1"/>
        <end position="16"/>
    </location>
</feature>
<keyword evidence="3" id="KW-1185">Reference proteome</keyword>
<reference evidence="3" key="1">
    <citation type="journal article" date="2006" name="PLoS Biol.">
        <title>Macronuclear genome sequence of the ciliate Tetrahymena thermophila, a model eukaryote.</title>
        <authorList>
            <person name="Eisen J.A."/>
            <person name="Coyne R.S."/>
            <person name="Wu M."/>
            <person name="Wu D."/>
            <person name="Thiagarajan M."/>
            <person name="Wortman J.R."/>
            <person name="Badger J.H."/>
            <person name="Ren Q."/>
            <person name="Amedeo P."/>
            <person name="Jones K.M."/>
            <person name="Tallon L.J."/>
            <person name="Delcher A.L."/>
            <person name="Salzberg S.L."/>
            <person name="Silva J.C."/>
            <person name="Haas B.J."/>
            <person name="Majoros W.H."/>
            <person name="Farzad M."/>
            <person name="Carlton J.M."/>
            <person name="Smith R.K. Jr."/>
            <person name="Garg J."/>
            <person name="Pearlman R.E."/>
            <person name="Karrer K.M."/>
            <person name="Sun L."/>
            <person name="Manning G."/>
            <person name="Elde N.C."/>
            <person name="Turkewitz A.P."/>
            <person name="Asai D.J."/>
            <person name="Wilkes D.E."/>
            <person name="Wang Y."/>
            <person name="Cai H."/>
            <person name="Collins K."/>
            <person name="Stewart B.A."/>
            <person name="Lee S.R."/>
            <person name="Wilamowska K."/>
            <person name="Weinberg Z."/>
            <person name="Ruzzo W.L."/>
            <person name="Wloga D."/>
            <person name="Gaertig J."/>
            <person name="Frankel J."/>
            <person name="Tsao C.-C."/>
            <person name="Gorovsky M.A."/>
            <person name="Keeling P.J."/>
            <person name="Waller R.F."/>
            <person name="Patron N.J."/>
            <person name="Cherry J.M."/>
            <person name="Stover N.A."/>
            <person name="Krieger C.J."/>
            <person name="del Toro C."/>
            <person name="Ryder H.F."/>
            <person name="Williamson S.C."/>
            <person name="Barbeau R.A."/>
            <person name="Hamilton E.P."/>
            <person name="Orias E."/>
        </authorList>
    </citation>
    <scope>NUCLEOTIDE SEQUENCE [LARGE SCALE GENOMIC DNA]</scope>
    <source>
        <strain evidence="3">SB210</strain>
    </source>
</reference>
<feature type="region of interest" description="Disordered" evidence="1">
    <location>
        <begin position="1"/>
        <end position="59"/>
    </location>
</feature>
<dbReference type="AlphaFoldDB" id="Q235X4"/>
<feature type="compositionally biased region" description="Basic and acidic residues" evidence="1">
    <location>
        <begin position="34"/>
        <end position="53"/>
    </location>
</feature>
<feature type="compositionally biased region" description="Polar residues" evidence="1">
    <location>
        <begin position="638"/>
        <end position="651"/>
    </location>
</feature>